<dbReference type="Pfam" id="PF03073">
    <property type="entry name" value="TspO_MBR"/>
    <property type="match status" value="1"/>
</dbReference>
<organism evidence="7 8">
    <name type="scientific">Bacillus selenitireducens (strain ATCC 700615 / DSM 15326 / MLS10)</name>
    <dbReference type="NCBI Taxonomy" id="439292"/>
    <lineage>
        <taxon>Bacteria</taxon>
        <taxon>Bacillati</taxon>
        <taxon>Bacillota</taxon>
        <taxon>Bacilli</taxon>
        <taxon>Bacillales</taxon>
        <taxon>Bacillaceae</taxon>
        <taxon>Salisediminibacterium</taxon>
    </lineage>
</organism>
<dbReference type="PANTHER" id="PTHR33802:SF1">
    <property type="entry name" value="XK-RELATED PROTEIN"/>
    <property type="match status" value="1"/>
</dbReference>
<dbReference type="EMBL" id="CP001791">
    <property type="protein sequence ID" value="ADI00284.1"/>
    <property type="molecule type" value="Genomic_DNA"/>
</dbReference>
<dbReference type="Proteomes" id="UP000000271">
    <property type="component" value="Chromosome"/>
</dbReference>
<comment type="subcellular location">
    <subcellularLocation>
        <location evidence="1">Membrane</location>
        <topology evidence="1">Multi-pass membrane protein</topology>
    </subcellularLocation>
</comment>
<dbReference type="HOGENOM" id="CLU_067293_1_0_9"/>
<sequence>MNGSKWAIINLVALIQMVIMNALANILPINGRQTGDISDSLGVLFTPAGYVFSIWGLIYLMLGLWVLRSLFVKKREEIAVIEAVGPFFLINALLNSTWILLFHYAFYPATLAVIILMLITLIIIYRRITKVEGARRLNRFPFSLYMGWISVATILNIGVVFNGAGYEEGWLLSGAVWTILVLIVAVLLAAYLMNALRDRVYPLVFVWALAGIYVERAAEAPVVAAVAIISAFILLALVLTALWKRKALYPSPEGKVDD</sequence>
<keyword evidence="4 6" id="KW-1133">Transmembrane helix</keyword>
<comment type="similarity">
    <text evidence="2">Belongs to the TspO/BZRP family.</text>
</comment>
<dbReference type="InterPro" id="IPR004307">
    <property type="entry name" value="TspO_MBR"/>
</dbReference>
<feature type="transmembrane region" description="Helical" evidence="6">
    <location>
        <begin position="47"/>
        <end position="67"/>
    </location>
</feature>
<evidence type="ECO:0000256" key="2">
    <source>
        <dbReference type="ARBA" id="ARBA00007524"/>
    </source>
</evidence>
<feature type="transmembrane region" description="Helical" evidence="6">
    <location>
        <begin position="170"/>
        <end position="193"/>
    </location>
</feature>
<dbReference type="KEGG" id="bse:Bsel_2792"/>
<name>D6XYZ9_BACIE</name>
<reference evidence="7" key="1">
    <citation type="submission" date="2009-10" db="EMBL/GenBank/DDBJ databases">
        <title>Complete sequence of Bacillus selenitireducens MLS10.</title>
        <authorList>
            <consortium name="US DOE Joint Genome Institute"/>
            <person name="Lucas S."/>
            <person name="Copeland A."/>
            <person name="Lapidus A."/>
            <person name="Glavina del Rio T."/>
            <person name="Dalin E."/>
            <person name="Tice H."/>
            <person name="Bruce D."/>
            <person name="Goodwin L."/>
            <person name="Pitluck S."/>
            <person name="Sims D."/>
            <person name="Brettin T."/>
            <person name="Detter J.C."/>
            <person name="Han C."/>
            <person name="Larimer F."/>
            <person name="Land M."/>
            <person name="Hauser L."/>
            <person name="Kyrpides N."/>
            <person name="Ovchinnikova G."/>
            <person name="Stolz J."/>
        </authorList>
    </citation>
    <scope>NUCLEOTIDE SEQUENCE [LARGE SCALE GENOMIC DNA]</scope>
    <source>
        <strain evidence="7">MLS10</strain>
    </source>
</reference>
<dbReference type="eggNOG" id="COG1030">
    <property type="taxonomic scope" value="Bacteria"/>
</dbReference>
<feature type="transmembrane region" description="Helical" evidence="6">
    <location>
        <begin position="145"/>
        <end position="164"/>
    </location>
</feature>
<evidence type="ECO:0000313" key="7">
    <source>
        <dbReference type="EMBL" id="ADI00284.1"/>
    </source>
</evidence>
<keyword evidence="3 6" id="KW-0812">Transmembrane</keyword>
<evidence type="ECO:0000256" key="6">
    <source>
        <dbReference type="SAM" id="Phobius"/>
    </source>
</evidence>
<keyword evidence="8" id="KW-1185">Reference proteome</keyword>
<proteinExistence type="inferred from homology"/>
<feature type="transmembrane region" description="Helical" evidence="6">
    <location>
        <begin position="105"/>
        <end position="125"/>
    </location>
</feature>
<feature type="transmembrane region" description="Helical" evidence="6">
    <location>
        <begin position="79"/>
        <end position="99"/>
    </location>
</feature>
<dbReference type="OrthoDB" id="5189031at2"/>
<dbReference type="PANTHER" id="PTHR33802">
    <property type="entry name" value="SI:CH211-161H7.5-RELATED"/>
    <property type="match status" value="1"/>
</dbReference>
<evidence type="ECO:0000256" key="5">
    <source>
        <dbReference type="ARBA" id="ARBA00023136"/>
    </source>
</evidence>
<feature type="transmembrane region" description="Helical" evidence="6">
    <location>
        <begin position="222"/>
        <end position="243"/>
    </location>
</feature>
<evidence type="ECO:0000256" key="4">
    <source>
        <dbReference type="ARBA" id="ARBA00022989"/>
    </source>
</evidence>
<dbReference type="RefSeq" id="WP_013173697.1">
    <property type="nucleotide sequence ID" value="NC_014219.1"/>
</dbReference>
<dbReference type="AlphaFoldDB" id="D6XYZ9"/>
<dbReference type="InterPro" id="IPR038330">
    <property type="entry name" value="TspO/MBR-related_sf"/>
</dbReference>
<evidence type="ECO:0008006" key="9">
    <source>
        <dbReference type="Google" id="ProtNLM"/>
    </source>
</evidence>
<feature type="transmembrane region" description="Helical" evidence="6">
    <location>
        <begin position="200"/>
        <end position="216"/>
    </location>
</feature>
<dbReference type="GO" id="GO:0016020">
    <property type="term" value="C:membrane"/>
    <property type="evidence" value="ECO:0007669"/>
    <property type="project" value="UniProtKB-SubCell"/>
</dbReference>
<dbReference type="TCDB" id="9.A.24.4.2">
    <property type="family name" value="the mitochondrial cholesterol/porphyrin/5-aminolevulinic acid uptake translocator protein (tspo) family"/>
</dbReference>
<evidence type="ECO:0000256" key="3">
    <source>
        <dbReference type="ARBA" id="ARBA00022692"/>
    </source>
</evidence>
<protein>
    <recommendedName>
        <fullName evidence="9">Tryptophan-rich sensory protein</fullName>
    </recommendedName>
</protein>
<evidence type="ECO:0000256" key="1">
    <source>
        <dbReference type="ARBA" id="ARBA00004141"/>
    </source>
</evidence>
<feature type="transmembrane region" description="Helical" evidence="6">
    <location>
        <begin position="7"/>
        <end position="27"/>
    </location>
</feature>
<keyword evidence="5 6" id="KW-0472">Membrane</keyword>
<evidence type="ECO:0000313" key="8">
    <source>
        <dbReference type="Proteomes" id="UP000000271"/>
    </source>
</evidence>
<dbReference type="STRING" id="439292.Bsel_2792"/>
<accession>D6XYZ9</accession>
<dbReference type="Gene3D" id="1.20.1260.100">
    <property type="entry name" value="TspO/MBR protein"/>
    <property type="match status" value="1"/>
</dbReference>
<gene>
    <name evidence="7" type="ordered locus">Bsel_2792</name>
</gene>